<keyword evidence="5" id="KW-1133">Transmembrane helix</keyword>
<dbReference type="Proteomes" id="UP001520878">
    <property type="component" value="Unassembled WGS sequence"/>
</dbReference>
<dbReference type="Pfam" id="PF07730">
    <property type="entry name" value="HisKA_3"/>
    <property type="match status" value="1"/>
</dbReference>
<feature type="domain" description="Signal transduction histidine kinase subgroup 3 dimerisation and phosphoacceptor" evidence="6">
    <location>
        <begin position="195"/>
        <end position="257"/>
    </location>
</feature>
<dbReference type="SUPFAM" id="SSF55874">
    <property type="entry name" value="ATPase domain of HSP90 chaperone/DNA topoisomerase II/histidine kinase"/>
    <property type="match status" value="1"/>
</dbReference>
<evidence type="ECO:0000256" key="5">
    <source>
        <dbReference type="SAM" id="Phobius"/>
    </source>
</evidence>
<comment type="caution">
    <text evidence="7">The sequence shown here is derived from an EMBL/GenBank/DDBJ whole genome shotgun (WGS) entry which is preliminary data.</text>
</comment>
<dbReference type="EMBL" id="JAJEWP010000007">
    <property type="protein sequence ID" value="MCC2618044.1"/>
    <property type="molecule type" value="Genomic_DNA"/>
</dbReference>
<dbReference type="RefSeq" id="WP_229162547.1">
    <property type="nucleotide sequence ID" value="NZ_JAJEWP010000007.1"/>
</dbReference>
<organism evidence="7 8">
    <name type="scientific">Fluctibacter halophilus</name>
    <dbReference type="NCBI Taxonomy" id="226011"/>
    <lineage>
        <taxon>Bacteria</taxon>
        <taxon>Pseudomonadati</taxon>
        <taxon>Pseudomonadota</taxon>
        <taxon>Gammaproteobacteria</taxon>
        <taxon>Alteromonadales</taxon>
        <taxon>Alteromonadaceae</taxon>
        <taxon>Fluctibacter</taxon>
    </lineage>
</organism>
<dbReference type="Gene3D" id="1.20.5.1930">
    <property type="match status" value="1"/>
</dbReference>
<evidence type="ECO:0000256" key="4">
    <source>
        <dbReference type="SAM" id="Coils"/>
    </source>
</evidence>
<dbReference type="GO" id="GO:0016301">
    <property type="term" value="F:kinase activity"/>
    <property type="evidence" value="ECO:0007669"/>
    <property type="project" value="UniProtKB-KW"/>
</dbReference>
<dbReference type="InterPro" id="IPR011712">
    <property type="entry name" value="Sig_transdc_His_kin_sub3_dim/P"/>
</dbReference>
<feature type="transmembrane region" description="Helical" evidence="5">
    <location>
        <begin position="141"/>
        <end position="160"/>
    </location>
</feature>
<feature type="coiled-coil region" evidence="4">
    <location>
        <begin position="159"/>
        <end position="193"/>
    </location>
</feature>
<keyword evidence="8" id="KW-1185">Reference proteome</keyword>
<keyword evidence="3" id="KW-0902">Two-component regulatory system</keyword>
<evidence type="ECO:0000256" key="3">
    <source>
        <dbReference type="ARBA" id="ARBA00023012"/>
    </source>
</evidence>
<proteinExistence type="predicted"/>
<dbReference type="PANTHER" id="PTHR24421">
    <property type="entry name" value="NITRATE/NITRITE SENSOR PROTEIN NARX-RELATED"/>
    <property type="match status" value="1"/>
</dbReference>
<name>A0ABS8GBU1_9ALTE</name>
<dbReference type="InterPro" id="IPR050482">
    <property type="entry name" value="Sensor_HK_TwoCompSys"/>
</dbReference>
<dbReference type="PANTHER" id="PTHR24421:SF59">
    <property type="entry name" value="OXYGEN SENSOR HISTIDINE KINASE NREB"/>
    <property type="match status" value="1"/>
</dbReference>
<keyword evidence="5" id="KW-0812">Transmembrane</keyword>
<keyword evidence="2 7" id="KW-0418">Kinase</keyword>
<evidence type="ECO:0000313" key="8">
    <source>
        <dbReference type="Proteomes" id="UP001520878"/>
    </source>
</evidence>
<accession>A0ABS8GBU1</accession>
<reference evidence="7 8" key="1">
    <citation type="submission" date="2021-10" db="EMBL/GenBank/DDBJ databases">
        <title>Draft genome of Aestuariibacter halophilus JC2043.</title>
        <authorList>
            <person name="Emsley S.A."/>
            <person name="Pfannmuller K.M."/>
            <person name="Ushijima B."/>
            <person name="Saw J.H."/>
            <person name="Videau P."/>
        </authorList>
    </citation>
    <scope>NUCLEOTIDE SEQUENCE [LARGE SCALE GENOMIC DNA]</scope>
    <source>
        <strain evidence="7 8">JC2043</strain>
    </source>
</reference>
<keyword evidence="4" id="KW-0175">Coiled coil</keyword>
<keyword evidence="1" id="KW-0808">Transferase</keyword>
<evidence type="ECO:0000259" key="6">
    <source>
        <dbReference type="Pfam" id="PF07730"/>
    </source>
</evidence>
<feature type="transmembrane region" description="Helical" evidence="5">
    <location>
        <begin position="83"/>
        <end position="105"/>
    </location>
</feature>
<feature type="transmembrane region" description="Helical" evidence="5">
    <location>
        <begin position="46"/>
        <end position="63"/>
    </location>
</feature>
<dbReference type="Gene3D" id="3.30.565.10">
    <property type="entry name" value="Histidine kinase-like ATPase, C-terminal domain"/>
    <property type="match status" value="1"/>
</dbReference>
<feature type="transmembrane region" description="Helical" evidence="5">
    <location>
        <begin position="17"/>
        <end position="34"/>
    </location>
</feature>
<keyword evidence="5" id="KW-0472">Membrane</keyword>
<protein>
    <submittedName>
        <fullName evidence="7">Histidine kinase</fullName>
    </submittedName>
</protein>
<gene>
    <name evidence="7" type="ORF">LJ739_17450</name>
</gene>
<dbReference type="InterPro" id="IPR036890">
    <property type="entry name" value="HATPase_C_sf"/>
</dbReference>
<sequence>MDDLSAVKLASINLETLSAWITAFLVAGTSLYFMSTQDHISDAQTAAAGLSMAAFMGLWQLSVTDWVHRKSERLWDAVLVLQLGIILLIYWLVPFTYVAIFTTLWSALMPYRFSMRTCLLLSPLWSMPLWIIFSFHWQESYAWLSALLFWAFNVFALVMVNATRMAKNAQEEAQRLNQELLATQHLLAHASKEAERTRIARNIHDVLGHHLTALTIHLQVAVRTSDEQQRANLEQCHSLAKLLLSDVREAVSDMRENASFDIQDSLRALIDNTPQLTIELDYSPDVRIADVSEAEAVLRCVQEGITNCLRHSSARHLWITMNQDGKQTRLALQDDGGTTKSVVMGNGLTGMKERFRALGGDIRWLQNDRGFRVEGFFSGEHG</sequence>
<evidence type="ECO:0000256" key="2">
    <source>
        <dbReference type="ARBA" id="ARBA00022777"/>
    </source>
</evidence>
<feature type="transmembrane region" description="Helical" evidence="5">
    <location>
        <begin position="117"/>
        <end position="135"/>
    </location>
</feature>
<evidence type="ECO:0000313" key="7">
    <source>
        <dbReference type="EMBL" id="MCC2618044.1"/>
    </source>
</evidence>
<dbReference type="CDD" id="cd16917">
    <property type="entry name" value="HATPase_UhpB-NarQ-NarX-like"/>
    <property type="match status" value="1"/>
</dbReference>
<evidence type="ECO:0000256" key="1">
    <source>
        <dbReference type="ARBA" id="ARBA00022679"/>
    </source>
</evidence>